<dbReference type="Gene3D" id="3.30.50.10">
    <property type="entry name" value="Erythroid Transcription Factor GATA-1, subunit A"/>
    <property type="match status" value="1"/>
</dbReference>
<dbReference type="OrthoDB" id="2162994at2759"/>
<keyword evidence="3" id="KW-0862">Zinc</keyword>
<name>A0A2N1JCH2_9BASI</name>
<evidence type="ECO:0000313" key="10">
    <source>
        <dbReference type="Proteomes" id="UP000232875"/>
    </source>
</evidence>
<keyword evidence="5" id="KW-0804">Transcription</keyword>
<keyword evidence="1" id="KW-0479">Metal-binding</keyword>
<evidence type="ECO:0000313" key="9">
    <source>
        <dbReference type="EMBL" id="PKI84233.1"/>
    </source>
</evidence>
<evidence type="ECO:0000256" key="5">
    <source>
        <dbReference type="ARBA" id="ARBA00023163"/>
    </source>
</evidence>
<dbReference type="EMBL" id="KZ454989">
    <property type="protein sequence ID" value="PKI84233.1"/>
    <property type="molecule type" value="Genomic_DNA"/>
</dbReference>
<evidence type="ECO:0000256" key="4">
    <source>
        <dbReference type="ARBA" id="ARBA00023015"/>
    </source>
</evidence>
<evidence type="ECO:0000256" key="2">
    <source>
        <dbReference type="ARBA" id="ARBA00022771"/>
    </source>
</evidence>
<dbReference type="GO" id="GO:0008270">
    <property type="term" value="F:zinc ion binding"/>
    <property type="evidence" value="ECO:0007669"/>
    <property type="project" value="UniProtKB-KW"/>
</dbReference>
<organism evidence="9 10">
    <name type="scientific">Malassezia vespertilionis</name>
    <dbReference type="NCBI Taxonomy" id="2020962"/>
    <lineage>
        <taxon>Eukaryota</taxon>
        <taxon>Fungi</taxon>
        <taxon>Dikarya</taxon>
        <taxon>Basidiomycota</taxon>
        <taxon>Ustilaginomycotina</taxon>
        <taxon>Malasseziomycetes</taxon>
        <taxon>Malasseziales</taxon>
        <taxon>Malasseziaceae</taxon>
        <taxon>Malassezia</taxon>
    </lineage>
</organism>
<keyword evidence="10" id="KW-1185">Reference proteome</keyword>
<feature type="domain" description="GATA-type" evidence="8">
    <location>
        <begin position="98"/>
        <end position="133"/>
    </location>
</feature>
<evidence type="ECO:0000256" key="3">
    <source>
        <dbReference type="ARBA" id="ARBA00022833"/>
    </source>
</evidence>
<proteinExistence type="predicted"/>
<feature type="region of interest" description="Disordered" evidence="7">
    <location>
        <begin position="1"/>
        <end position="22"/>
    </location>
</feature>
<reference evidence="9 10" key="1">
    <citation type="submission" date="2017-10" db="EMBL/GenBank/DDBJ databases">
        <title>A novel species of cold-tolerant Malassezia isolated from bats.</title>
        <authorList>
            <person name="Lorch J.M."/>
            <person name="Palmer J.M."/>
            <person name="Vanderwolf K.J."/>
            <person name="Schmidt K.Z."/>
            <person name="Verant M.L."/>
            <person name="Weller T.J."/>
            <person name="Blehert D.S."/>
        </authorList>
    </citation>
    <scope>NUCLEOTIDE SEQUENCE [LARGE SCALE GENOMIC DNA]</scope>
    <source>
        <strain evidence="9 10">NWHC:44797-103</strain>
    </source>
</reference>
<dbReference type="SMART" id="SM00401">
    <property type="entry name" value="ZnF_GATA"/>
    <property type="match status" value="1"/>
</dbReference>
<keyword evidence="4" id="KW-0805">Transcription regulation</keyword>
<dbReference type="CDD" id="cd00202">
    <property type="entry name" value="ZnF_GATA"/>
    <property type="match status" value="1"/>
</dbReference>
<dbReference type="PANTHER" id="PTHR47172:SF24">
    <property type="entry name" value="GATA ZINC FINGER DOMAIN-CONTAINING PROTEIN 14-RELATED"/>
    <property type="match status" value="1"/>
</dbReference>
<dbReference type="AlphaFoldDB" id="A0A2N1JCH2"/>
<evidence type="ECO:0000259" key="8">
    <source>
        <dbReference type="PROSITE" id="PS50114"/>
    </source>
</evidence>
<evidence type="ECO:0000256" key="7">
    <source>
        <dbReference type="SAM" id="MobiDB-lite"/>
    </source>
</evidence>
<dbReference type="PROSITE" id="PS50114">
    <property type="entry name" value="GATA_ZN_FINGER_2"/>
    <property type="match status" value="1"/>
</dbReference>
<dbReference type="STRING" id="2020962.A0A2N1JCH2"/>
<dbReference type="PANTHER" id="PTHR47172">
    <property type="entry name" value="OS01G0976800 PROTEIN"/>
    <property type="match status" value="1"/>
</dbReference>
<gene>
    <name evidence="9" type="ORF">MVES_001437</name>
</gene>
<feature type="region of interest" description="Disordered" evidence="7">
    <location>
        <begin position="56"/>
        <end position="100"/>
    </location>
</feature>
<dbReference type="InterPro" id="IPR000679">
    <property type="entry name" value="Znf_GATA"/>
</dbReference>
<evidence type="ECO:0000256" key="1">
    <source>
        <dbReference type="ARBA" id="ARBA00022723"/>
    </source>
</evidence>
<sequence>MQMTYTLPVEDPGIQQDRRFESEGANKRLLKRAYFSSHITLPPLSSLTAMATIPSAPSPVPLNVRNPKRSARPSDPSAIDLPPAKAQKGTRSHARSKNTGNHVCLGCQATSTPEWRKGPTGPRTLCNACGLLYAKMYRKREQDAVAAAIACNRDPTQAKKEIADALLQPDCREEQLESIRAGVRVVASMKQHRMGVNLIKTDVRAMPPMIKPTN</sequence>
<dbReference type="Proteomes" id="UP000232875">
    <property type="component" value="Unassembled WGS sequence"/>
</dbReference>
<dbReference type="GO" id="GO:0006355">
    <property type="term" value="P:regulation of DNA-templated transcription"/>
    <property type="evidence" value="ECO:0007669"/>
    <property type="project" value="InterPro"/>
</dbReference>
<accession>A0A2N1JCH2</accession>
<protein>
    <recommendedName>
        <fullName evidence="8">GATA-type domain-containing protein</fullName>
    </recommendedName>
</protein>
<dbReference type="InterPro" id="IPR013088">
    <property type="entry name" value="Znf_NHR/GATA"/>
</dbReference>
<evidence type="ECO:0000256" key="6">
    <source>
        <dbReference type="PROSITE-ProRule" id="PRU00094"/>
    </source>
</evidence>
<dbReference type="Pfam" id="PF00320">
    <property type="entry name" value="GATA"/>
    <property type="match status" value="1"/>
</dbReference>
<dbReference type="GO" id="GO:0043565">
    <property type="term" value="F:sequence-specific DNA binding"/>
    <property type="evidence" value="ECO:0007669"/>
    <property type="project" value="InterPro"/>
</dbReference>
<keyword evidence="2 6" id="KW-0863">Zinc-finger</keyword>
<dbReference type="SUPFAM" id="SSF57716">
    <property type="entry name" value="Glucocorticoid receptor-like (DNA-binding domain)"/>
    <property type="match status" value="1"/>
</dbReference>